<dbReference type="InterPro" id="IPR000795">
    <property type="entry name" value="T_Tr_GTP-bd_dom"/>
</dbReference>
<dbReference type="PANTHER" id="PTHR42854">
    <property type="entry name" value="EUKARYOTIC TRANSLATION INITIATION FACTOR 2 SUBUNIT 3 FAMILY MEMBER"/>
    <property type="match status" value="1"/>
</dbReference>
<dbReference type="PROSITE" id="PS51722">
    <property type="entry name" value="G_TR_2"/>
    <property type="match status" value="1"/>
</dbReference>
<dbReference type="InterPro" id="IPR057335">
    <property type="entry name" value="Beta-barrel_SelB"/>
</dbReference>
<dbReference type="InterPro" id="IPR015191">
    <property type="entry name" value="SelB_WHD4"/>
</dbReference>
<dbReference type="InterPro" id="IPR050543">
    <property type="entry name" value="eIF2G"/>
</dbReference>
<dbReference type="InterPro" id="IPR027417">
    <property type="entry name" value="P-loop_NTPase"/>
</dbReference>
<accession>A0ABV3SVJ2</accession>
<proteinExistence type="predicted"/>
<keyword evidence="6" id="KW-1185">Reference proteome</keyword>
<dbReference type="PANTHER" id="PTHR42854:SF3">
    <property type="entry name" value="EUKARYOTIC TRANSLATION INITIATION FACTOR 2 SUBUNIT 3-RELATED"/>
    <property type="match status" value="1"/>
</dbReference>
<dbReference type="Gene3D" id="1.10.10.10">
    <property type="entry name" value="Winged helix-like DNA-binding domain superfamily/Winged helix DNA-binding domain"/>
    <property type="match status" value="1"/>
</dbReference>
<keyword evidence="1" id="KW-0547">Nucleotide-binding</keyword>
<evidence type="ECO:0000313" key="5">
    <source>
        <dbReference type="EMBL" id="MEX0426957.1"/>
    </source>
</evidence>
<reference evidence="5 6" key="1">
    <citation type="submission" date="2024-07" db="EMBL/GenBank/DDBJ databases">
        <authorList>
            <person name="Lee S."/>
            <person name="Kang M."/>
        </authorList>
    </citation>
    <scope>NUCLEOTIDE SEQUENCE [LARGE SCALE GENOMIC DNA]</scope>
    <source>
        <strain evidence="5 6">DS6</strain>
    </source>
</reference>
<evidence type="ECO:0000313" key="6">
    <source>
        <dbReference type="Proteomes" id="UP001556631"/>
    </source>
</evidence>
<dbReference type="InterPro" id="IPR009000">
    <property type="entry name" value="Transl_B-barrel_sf"/>
</dbReference>
<dbReference type="InterPro" id="IPR036388">
    <property type="entry name" value="WH-like_DNA-bd_sf"/>
</dbReference>
<dbReference type="Proteomes" id="UP001556631">
    <property type="component" value="Unassembled WGS sequence"/>
</dbReference>
<dbReference type="Pfam" id="PF00009">
    <property type="entry name" value="GTP_EFTU"/>
    <property type="match status" value="1"/>
</dbReference>
<dbReference type="Pfam" id="PF25461">
    <property type="entry name" value="Beta-barrel_SelB"/>
    <property type="match status" value="1"/>
</dbReference>
<evidence type="ECO:0000256" key="2">
    <source>
        <dbReference type="ARBA" id="ARBA00022917"/>
    </source>
</evidence>
<dbReference type="EMBL" id="JBFPJR010000006">
    <property type="protein sequence ID" value="MEX0426957.1"/>
    <property type="molecule type" value="Genomic_DNA"/>
</dbReference>
<keyword evidence="3" id="KW-0342">GTP-binding</keyword>
<organism evidence="5 6">
    <name type="scientific">Nocardioides eburneus</name>
    <dbReference type="NCBI Taxonomy" id="3231482"/>
    <lineage>
        <taxon>Bacteria</taxon>
        <taxon>Bacillati</taxon>
        <taxon>Actinomycetota</taxon>
        <taxon>Actinomycetes</taxon>
        <taxon>Propionibacteriales</taxon>
        <taxon>Nocardioidaceae</taxon>
        <taxon>Nocardioides</taxon>
    </lineage>
</organism>
<dbReference type="Pfam" id="PF09107">
    <property type="entry name" value="WHD_3rd_SelB"/>
    <property type="match status" value="1"/>
</dbReference>
<evidence type="ECO:0000256" key="3">
    <source>
        <dbReference type="ARBA" id="ARBA00023134"/>
    </source>
</evidence>
<dbReference type="Gene3D" id="3.40.50.300">
    <property type="entry name" value="P-loop containing nucleotide triphosphate hydrolases"/>
    <property type="match status" value="1"/>
</dbReference>
<evidence type="ECO:0000259" key="4">
    <source>
        <dbReference type="PROSITE" id="PS51722"/>
    </source>
</evidence>
<sequence length="579" mass="60006">MHVVATAGHVDHGKSTLVRALTGTDPDRLEEERRRGLSIELGYAWTVLPGLPAPGEVAFVDVPGHQRFLATALAGVGPVPIAMLVVAADDPWMPQAAEHLAALDALKVSHGLVVVTRADLADPAPALARARAEIDRTSLAGAPAVVVSGRTGAGLDTLRDTLVRVLAEVSPPPADADVRLWVDRRFHIRGAGTVVTGTLPAGTVAVGDQLEAVDGSTVRVRGIESLGTPRERMSGVARVALDLGGHAPDAVARGTALVTPDAFSPASVVDVALTGDGRVPERPVLHLGSALVGVHVRPLGKDFYRLTLDDPLPLRIGDRAIVRDPGSRLLWGARILDPSPPALGRRGAAARRAEVLLDHDGTLAAELRTRGVVRRSLLRRIGAPLAPLPDGALVAGDWLVAPERAAALRADLVAAVRAAGHGGLPVAAAAHRLDVPDPALVAALVAPPVVSEGGRLTLAGASLPPAATQALERLRGHLADTPFAAPTAEELDRLGLDGATIAVLHRAGLLLRLAPGVVLLPDAADRAAEALAALPQPFTTSQARQVLGTSRRVALPLLGHLDATGRTLRLPDDTRRLRG</sequence>
<keyword evidence="2" id="KW-0648">Protein biosynthesis</keyword>
<dbReference type="SUPFAM" id="SSF50447">
    <property type="entry name" value="Translation proteins"/>
    <property type="match status" value="1"/>
</dbReference>
<dbReference type="RefSeq" id="WP_367991879.1">
    <property type="nucleotide sequence ID" value="NZ_JBFPJR010000006.1"/>
</dbReference>
<comment type="caution">
    <text evidence="5">The sequence shown here is derived from an EMBL/GenBank/DDBJ whole genome shotgun (WGS) entry which is preliminary data.</text>
</comment>
<dbReference type="Gene3D" id="2.40.30.10">
    <property type="entry name" value="Translation factors"/>
    <property type="match status" value="1"/>
</dbReference>
<protein>
    <submittedName>
        <fullName evidence="5">SelB C-terminal domain-containing protein</fullName>
    </submittedName>
</protein>
<gene>
    <name evidence="5" type="ORF">AB3X52_04930</name>
</gene>
<dbReference type="SUPFAM" id="SSF52540">
    <property type="entry name" value="P-loop containing nucleoside triphosphate hydrolases"/>
    <property type="match status" value="1"/>
</dbReference>
<name>A0ABV3SVJ2_9ACTN</name>
<evidence type="ECO:0000256" key="1">
    <source>
        <dbReference type="ARBA" id="ARBA00022741"/>
    </source>
</evidence>
<feature type="domain" description="Tr-type G" evidence="4">
    <location>
        <begin position="1"/>
        <end position="172"/>
    </location>
</feature>